<protein>
    <submittedName>
        <fullName evidence="1">Uncharacterized protein</fullName>
    </submittedName>
</protein>
<evidence type="ECO:0000313" key="2">
    <source>
        <dbReference type="Proteomes" id="UP001321760"/>
    </source>
</evidence>
<dbReference type="AlphaFoldDB" id="A0AAV9GL81"/>
<sequence>MSSATSSCPSPSGIELPKFAELSNVPSNVTTVYTPLTNTTQNDMMACCAPNRVHLELQAGCYAWCEVPEIHMHQSSRDGIAAYFLDCLGSMNNGSRPRALGVHMATRATGTSAASDPGRAVTLWEHGFQCWTRPWMKCTGRLSPVLSTKAIQLFCLPLSL</sequence>
<dbReference type="EMBL" id="MU865941">
    <property type="protein sequence ID" value="KAK4448689.1"/>
    <property type="molecule type" value="Genomic_DNA"/>
</dbReference>
<reference evidence="1" key="1">
    <citation type="journal article" date="2023" name="Mol. Phylogenet. Evol.">
        <title>Genome-scale phylogeny and comparative genomics of the fungal order Sordariales.</title>
        <authorList>
            <person name="Hensen N."/>
            <person name="Bonometti L."/>
            <person name="Westerberg I."/>
            <person name="Brannstrom I.O."/>
            <person name="Guillou S."/>
            <person name="Cros-Aarteil S."/>
            <person name="Calhoun S."/>
            <person name="Haridas S."/>
            <person name="Kuo A."/>
            <person name="Mondo S."/>
            <person name="Pangilinan J."/>
            <person name="Riley R."/>
            <person name="LaButti K."/>
            <person name="Andreopoulos B."/>
            <person name="Lipzen A."/>
            <person name="Chen C."/>
            <person name="Yan M."/>
            <person name="Daum C."/>
            <person name="Ng V."/>
            <person name="Clum A."/>
            <person name="Steindorff A."/>
            <person name="Ohm R.A."/>
            <person name="Martin F."/>
            <person name="Silar P."/>
            <person name="Natvig D.O."/>
            <person name="Lalanne C."/>
            <person name="Gautier V."/>
            <person name="Ament-Velasquez S.L."/>
            <person name="Kruys A."/>
            <person name="Hutchinson M.I."/>
            <person name="Powell A.J."/>
            <person name="Barry K."/>
            <person name="Miller A.N."/>
            <person name="Grigoriev I.V."/>
            <person name="Debuchy R."/>
            <person name="Gladieux P."/>
            <person name="Hiltunen Thoren M."/>
            <person name="Johannesson H."/>
        </authorList>
    </citation>
    <scope>NUCLEOTIDE SEQUENCE</scope>
    <source>
        <strain evidence="1">PSN243</strain>
    </source>
</reference>
<proteinExistence type="predicted"/>
<dbReference type="Proteomes" id="UP001321760">
    <property type="component" value="Unassembled WGS sequence"/>
</dbReference>
<comment type="caution">
    <text evidence="1">The sequence shown here is derived from an EMBL/GenBank/DDBJ whole genome shotgun (WGS) entry which is preliminary data.</text>
</comment>
<accession>A0AAV9GL81</accession>
<name>A0AAV9GL81_9PEZI</name>
<keyword evidence="2" id="KW-1185">Reference proteome</keyword>
<reference evidence="1" key="2">
    <citation type="submission" date="2023-05" db="EMBL/GenBank/DDBJ databases">
        <authorList>
            <consortium name="Lawrence Berkeley National Laboratory"/>
            <person name="Steindorff A."/>
            <person name="Hensen N."/>
            <person name="Bonometti L."/>
            <person name="Westerberg I."/>
            <person name="Brannstrom I.O."/>
            <person name="Guillou S."/>
            <person name="Cros-Aarteil S."/>
            <person name="Calhoun S."/>
            <person name="Haridas S."/>
            <person name="Kuo A."/>
            <person name="Mondo S."/>
            <person name="Pangilinan J."/>
            <person name="Riley R."/>
            <person name="Labutti K."/>
            <person name="Andreopoulos B."/>
            <person name="Lipzen A."/>
            <person name="Chen C."/>
            <person name="Yanf M."/>
            <person name="Daum C."/>
            <person name="Ng V."/>
            <person name="Clum A."/>
            <person name="Ohm R."/>
            <person name="Martin F."/>
            <person name="Silar P."/>
            <person name="Natvig D."/>
            <person name="Lalanne C."/>
            <person name="Gautier V."/>
            <person name="Ament-Velasquez S.L."/>
            <person name="Kruys A."/>
            <person name="Hutchinson M.I."/>
            <person name="Powell A.J."/>
            <person name="Barry K."/>
            <person name="Miller A.N."/>
            <person name="Grigoriev I.V."/>
            <person name="Debuchy R."/>
            <person name="Gladieux P."/>
            <person name="Thoren M.H."/>
            <person name="Johannesson H."/>
        </authorList>
    </citation>
    <scope>NUCLEOTIDE SEQUENCE</scope>
    <source>
        <strain evidence="1">PSN243</strain>
    </source>
</reference>
<evidence type="ECO:0000313" key="1">
    <source>
        <dbReference type="EMBL" id="KAK4448689.1"/>
    </source>
</evidence>
<organism evidence="1 2">
    <name type="scientific">Podospora aff. communis PSN243</name>
    <dbReference type="NCBI Taxonomy" id="3040156"/>
    <lineage>
        <taxon>Eukaryota</taxon>
        <taxon>Fungi</taxon>
        <taxon>Dikarya</taxon>
        <taxon>Ascomycota</taxon>
        <taxon>Pezizomycotina</taxon>
        <taxon>Sordariomycetes</taxon>
        <taxon>Sordariomycetidae</taxon>
        <taxon>Sordariales</taxon>
        <taxon>Podosporaceae</taxon>
        <taxon>Podospora</taxon>
    </lineage>
</organism>
<gene>
    <name evidence="1" type="ORF">QBC34DRAFT_464409</name>
</gene>